<dbReference type="AlphaFoldDB" id="A0A1G8YBJ5"/>
<dbReference type="Pfam" id="PF13439">
    <property type="entry name" value="Glyco_transf_4"/>
    <property type="match status" value="1"/>
</dbReference>
<keyword evidence="3" id="KW-0328">Glycosyltransferase</keyword>
<dbReference type="InterPro" id="IPR028098">
    <property type="entry name" value="Glyco_trans_4-like_N"/>
</dbReference>
<keyword evidence="3" id="KW-0808">Transferase</keyword>
<dbReference type="InterPro" id="IPR001296">
    <property type="entry name" value="Glyco_trans_1"/>
</dbReference>
<dbReference type="PANTHER" id="PTHR45947:SF3">
    <property type="entry name" value="SULFOQUINOVOSYL TRANSFERASE SQD2"/>
    <property type="match status" value="1"/>
</dbReference>
<feature type="domain" description="Glycosyltransferase subfamily 4-like N-terminal" evidence="2">
    <location>
        <begin position="14"/>
        <end position="161"/>
    </location>
</feature>
<organism evidence="3 4">
    <name type="scientific">Microbulbifer yueqingensis</name>
    <dbReference type="NCBI Taxonomy" id="658219"/>
    <lineage>
        <taxon>Bacteria</taxon>
        <taxon>Pseudomonadati</taxon>
        <taxon>Pseudomonadota</taxon>
        <taxon>Gammaproteobacteria</taxon>
        <taxon>Cellvibrionales</taxon>
        <taxon>Microbulbiferaceae</taxon>
        <taxon>Microbulbifer</taxon>
    </lineage>
</organism>
<dbReference type="CDD" id="cd03801">
    <property type="entry name" value="GT4_PimA-like"/>
    <property type="match status" value="1"/>
</dbReference>
<sequence length="363" mass="39325">MILITTQCFPPRRGGIEMLMEGLAENLVEAGYRVRVLADRVGEEEGPHGKGYELSLYGGWKLWRRRRKARAVRAAVRRGDVEAVFADSWKSAELLSGLGVPLVVLAHGMEFPANPDRAKRARISRTFAAATTVVANSSYTAELARPYIGEGTRLVVINPPIGPQPEPQPARVAALEQVIGDRGPVLLTLARLEPRKGVDAVIRALPEIRQRHPKVLYIVAGKGDDRARLEQLASASGVADSVHFAGAVSEQEKAALFSRADLFVMPARREGDSVEGFGIVYREANWYGVPALAGREGGAADAVSDGETGLLCDAGQQADVTAHILSLLDEPARLREMGANAERLARGRGQWRASIERFLEAVN</sequence>
<keyword evidence="4" id="KW-1185">Reference proteome</keyword>
<dbReference type="GO" id="GO:0016758">
    <property type="term" value="F:hexosyltransferase activity"/>
    <property type="evidence" value="ECO:0007669"/>
    <property type="project" value="TreeGrafter"/>
</dbReference>
<dbReference type="OrthoDB" id="4611853at2"/>
<gene>
    <name evidence="3" type="ORF">SAMN05216212_1429</name>
</gene>
<reference evidence="4" key="1">
    <citation type="submission" date="2016-10" db="EMBL/GenBank/DDBJ databases">
        <authorList>
            <person name="Varghese N."/>
            <person name="Submissions S."/>
        </authorList>
    </citation>
    <scope>NUCLEOTIDE SEQUENCE [LARGE SCALE GENOMIC DNA]</scope>
    <source>
        <strain evidence="4">CGMCC 1.10658</strain>
    </source>
</reference>
<accession>A0A1G8YBJ5</accession>
<name>A0A1G8YBJ5_9GAMM</name>
<proteinExistence type="predicted"/>
<feature type="domain" description="Glycosyl transferase family 1" evidence="1">
    <location>
        <begin position="180"/>
        <end position="342"/>
    </location>
</feature>
<dbReference type="EMBL" id="FNFH01000002">
    <property type="protein sequence ID" value="SDK00066.1"/>
    <property type="molecule type" value="Genomic_DNA"/>
</dbReference>
<dbReference type="STRING" id="658219.SAMN05216212_1429"/>
<dbReference type="Proteomes" id="UP000199305">
    <property type="component" value="Unassembled WGS sequence"/>
</dbReference>
<evidence type="ECO:0000313" key="3">
    <source>
        <dbReference type="EMBL" id="SDK00066.1"/>
    </source>
</evidence>
<dbReference type="InterPro" id="IPR050194">
    <property type="entry name" value="Glycosyltransferase_grp1"/>
</dbReference>
<dbReference type="RefSeq" id="WP_091510688.1">
    <property type="nucleotide sequence ID" value="NZ_FNFH01000002.1"/>
</dbReference>
<evidence type="ECO:0000259" key="1">
    <source>
        <dbReference type="Pfam" id="PF00534"/>
    </source>
</evidence>
<dbReference type="Gene3D" id="3.40.50.2000">
    <property type="entry name" value="Glycogen Phosphorylase B"/>
    <property type="match status" value="2"/>
</dbReference>
<dbReference type="Pfam" id="PF00534">
    <property type="entry name" value="Glycos_transf_1"/>
    <property type="match status" value="1"/>
</dbReference>
<dbReference type="SUPFAM" id="SSF53756">
    <property type="entry name" value="UDP-Glycosyltransferase/glycogen phosphorylase"/>
    <property type="match status" value="1"/>
</dbReference>
<evidence type="ECO:0000313" key="4">
    <source>
        <dbReference type="Proteomes" id="UP000199305"/>
    </source>
</evidence>
<evidence type="ECO:0000259" key="2">
    <source>
        <dbReference type="Pfam" id="PF13439"/>
    </source>
</evidence>
<protein>
    <submittedName>
        <fullName evidence="3">Phosphatidylinositol alpha-1,6-mannosyltransferase</fullName>
    </submittedName>
</protein>
<dbReference type="PANTHER" id="PTHR45947">
    <property type="entry name" value="SULFOQUINOVOSYL TRANSFERASE SQD2"/>
    <property type="match status" value="1"/>
</dbReference>